<proteinExistence type="predicted"/>
<accession>A0A5C6M3G8</accession>
<comment type="caution">
    <text evidence="1">The sequence shown here is derived from an EMBL/GenBank/DDBJ whole genome shotgun (WGS) entry which is preliminary data.</text>
</comment>
<keyword evidence="2" id="KW-1185">Reference proteome</keyword>
<protein>
    <submittedName>
        <fullName evidence="1">Uncharacterized protein</fullName>
    </submittedName>
</protein>
<dbReference type="EMBL" id="SRHE01000368">
    <property type="protein sequence ID" value="TWW09148.1"/>
    <property type="molecule type" value="Genomic_DNA"/>
</dbReference>
<sequence>VVRDGLQWIVTECSQGNLVVHETHEKHETLFVMRSLIVVV</sequence>
<reference evidence="1 2" key="2">
    <citation type="submission" date="2019-08" db="EMBL/GenBank/DDBJ databases">
        <authorList>
            <person name="Henke P."/>
        </authorList>
    </citation>
    <scope>NUCLEOTIDE SEQUENCE [LARGE SCALE GENOMIC DNA]</scope>
    <source>
        <strain evidence="1">Phe10_nw2017</strain>
    </source>
</reference>
<reference evidence="1 2" key="1">
    <citation type="submission" date="2019-08" db="EMBL/GenBank/DDBJ databases">
        <title>100 year-old enigma solved: identification of Planctomyces bekefii, the type genus and species of the phylum Planctomycetes.</title>
        <authorList>
            <person name="Svetlana D.N."/>
            <person name="Overmann J."/>
        </authorList>
    </citation>
    <scope>NUCLEOTIDE SEQUENCE [LARGE SCALE GENOMIC DNA]</scope>
    <source>
        <strain evidence="1">Phe10_nw2017</strain>
    </source>
</reference>
<evidence type="ECO:0000313" key="1">
    <source>
        <dbReference type="EMBL" id="TWW09148.1"/>
    </source>
</evidence>
<dbReference type="AlphaFoldDB" id="A0A5C6M3G8"/>
<dbReference type="Proteomes" id="UP000321083">
    <property type="component" value="Unassembled WGS sequence"/>
</dbReference>
<name>A0A5C6M3G8_9PLAN</name>
<feature type="non-terminal residue" evidence="1">
    <location>
        <position position="1"/>
    </location>
</feature>
<gene>
    <name evidence="1" type="ORF">E3A20_17220</name>
</gene>
<evidence type="ECO:0000313" key="2">
    <source>
        <dbReference type="Proteomes" id="UP000321083"/>
    </source>
</evidence>
<organism evidence="1 2">
    <name type="scientific">Planctomyces bekefii</name>
    <dbReference type="NCBI Taxonomy" id="1653850"/>
    <lineage>
        <taxon>Bacteria</taxon>
        <taxon>Pseudomonadati</taxon>
        <taxon>Planctomycetota</taxon>
        <taxon>Planctomycetia</taxon>
        <taxon>Planctomycetales</taxon>
        <taxon>Planctomycetaceae</taxon>
        <taxon>Planctomyces</taxon>
    </lineage>
</organism>